<dbReference type="EMBL" id="JAVRRL010000005">
    <property type="protein sequence ID" value="KAK5117234.1"/>
    <property type="molecule type" value="Genomic_DNA"/>
</dbReference>
<dbReference type="AlphaFoldDB" id="A0AAN7TQG6"/>
<protein>
    <submittedName>
        <fullName evidence="2">Uncharacterized protein</fullName>
    </submittedName>
</protein>
<name>A0AAN7TQG6_9PEZI</name>
<sequence length="293" mass="31390">MDEQESAQKLMSRKLEVLETGFSVMHGILLPKHPTDLGDEAAHESRIPFLDTPTTEQNIHDSRERILSMDSVDDNAFPIPPHSRTSSTAPDMALRTSPTGLPGTSYLPTAPGPHLDNRLEPYPTDYDPASLNFPTPSSSASTIPNGPYISPLHHLLSMHESLRDEMTRMSAALQELDGRHSMQTLNENLRTREEISYFGAQLAGLSRQVHWLTSERLQRMQGGRAAGTPGSGSGGEAPSSATAGMVEGVGAAVSAVSSAASALSTVGRVVGVGQAQVQGQMRRENSAEGRTKL</sequence>
<reference evidence="2" key="1">
    <citation type="submission" date="2023-08" db="EMBL/GenBank/DDBJ databases">
        <title>Black Yeasts Isolated from many extreme environments.</title>
        <authorList>
            <person name="Coleine C."/>
            <person name="Stajich J.E."/>
            <person name="Selbmann L."/>
        </authorList>
    </citation>
    <scope>NUCLEOTIDE SEQUENCE</scope>
    <source>
        <strain evidence="2">CCFEE 5401</strain>
    </source>
</reference>
<comment type="caution">
    <text evidence="2">The sequence shown here is derived from an EMBL/GenBank/DDBJ whole genome shotgun (WGS) entry which is preliminary data.</text>
</comment>
<dbReference type="Proteomes" id="UP001310890">
    <property type="component" value="Unassembled WGS sequence"/>
</dbReference>
<gene>
    <name evidence="2" type="ORF">LTR62_005851</name>
</gene>
<feature type="region of interest" description="Disordered" evidence="1">
    <location>
        <begin position="220"/>
        <end position="242"/>
    </location>
</feature>
<proteinExistence type="predicted"/>
<evidence type="ECO:0000313" key="2">
    <source>
        <dbReference type="EMBL" id="KAK5117234.1"/>
    </source>
</evidence>
<evidence type="ECO:0000313" key="3">
    <source>
        <dbReference type="Proteomes" id="UP001310890"/>
    </source>
</evidence>
<accession>A0AAN7TQG6</accession>
<organism evidence="2 3">
    <name type="scientific">Meristemomyces frigidus</name>
    <dbReference type="NCBI Taxonomy" id="1508187"/>
    <lineage>
        <taxon>Eukaryota</taxon>
        <taxon>Fungi</taxon>
        <taxon>Dikarya</taxon>
        <taxon>Ascomycota</taxon>
        <taxon>Pezizomycotina</taxon>
        <taxon>Dothideomycetes</taxon>
        <taxon>Dothideomycetidae</taxon>
        <taxon>Mycosphaerellales</taxon>
        <taxon>Teratosphaeriaceae</taxon>
        <taxon>Meristemomyces</taxon>
    </lineage>
</organism>
<evidence type="ECO:0000256" key="1">
    <source>
        <dbReference type="SAM" id="MobiDB-lite"/>
    </source>
</evidence>